<dbReference type="InterPro" id="IPR020843">
    <property type="entry name" value="ER"/>
</dbReference>
<dbReference type="EMBL" id="FNCF01000002">
    <property type="protein sequence ID" value="SDF83492.1"/>
    <property type="molecule type" value="Genomic_DNA"/>
</dbReference>
<sequence>MQAVRFHEFGTPDVLRLEEVPLPAPGPGEVRVRVAATSFNAVDGNIRLGAMQGPFPVALPHVPGADLAGTVDALGEGVTGWSVGDRVVGFLPMVPDGASAEQVLAPAEVLAPAPAAVPLVDAASLPTVGLTAWQALFDHGGLTAGQRVLVVGAGGAVGGYAVQLAAAAGAHVVATASPRSRDAVLAAGAAEVVDRTGADLATAVTEPVDLVLNLAPLEPDAFAALAGLVRDGGAVVSTTVWMPAPTDEARGVRGVDVYVRSDAAQLAELVARVDRGELRVAVAERVPLARLADVHARAARGELPGKVVVTV</sequence>
<dbReference type="SMART" id="SM00829">
    <property type="entry name" value="PKS_ER"/>
    <property type="match status" value="1"/>
</dbReference>
<dbReference type="Gene3D" id="3.40.50.720">
    <property type="entry name" value="NAD(P)-binding Rossmann-like Domain"/>
    <property type="match status" value="1"/>
</dbReference>
<evidence type="ECO:0000313" key="2">
    <source>
        <dbReference type="EMBL" id="SDF83492.1"/>
    </source>
</evidence>
<dbReference type="Gene3D" id="3.90.180.10">
    <property type="entry name" value="Medium-chain alcohol dehydrogenases, catalytic domain"/>
    <property type="match status" value="1"/>
</dbReference>
<name>A0A1G7PB18_9ACTN</name>
<protein>
    <submittedName>
        <fullName evidence="2">NADPH:quinone reductase</fullName>
    </submittedName>
</protein>
<dbReference type="Pfam" id="PF13602">
    <property type="entry name" value="ADH_zinc_N_2"/>
    <property type="match status" value="1"/>
</dbReference>
<keyword evidence="3" id="KW-1185">Reference proteome</keyword>
<dbReference type="InterPro" id="IPR011032">
    <property type="entry name" value="GroES-like_sf"/>
</dbReference>
<dbReference type="AlphaFoldDB" id="A0A1G7PB18"/>
<dbReference type="InterPro" id="IPR013154">
    <property type="entry name" value="ADH-like_N"/>
</dbReference>
<evidence type="ECO:0000259" key="1">
    <source>
        <dbReference type="SMART" id="SM00829"/>
    </source>
</evidence>
<dbReference type="SUPFAM" id="SSF51735">
    <property type="entry name" value="NAD(P)-binding Rossmann-fold domains"/>
    <property type="match status" value="1"/>
</dbReference>
<dbReference type="Proteomes" id="UP000198863">
    <property type="component" value="Unassembled WGS sequence"/>
</dbReference>
<dbReference type="CDD" id="cd05289">
    <property type="entry name" value="MDR_like_2"/>
    <property type="match status" value="1"/>
</dbReference>
<dbReference type="PANTHER" id="PTHR44013:SF1">
    <property type="entry name" value="ZINC-TYPE ALCOHOL DEHYDROGENASE-LIKE PROTEIN C16A3.02C"/>
    <property type="match status" value="1"/>
</dbReference>
<dbReference type="OrthoDB" id="9801186at2"/>
<accession>A0A1G7PB18</accession>
<gene>
    <name evidence="2" type="ORF">SAMN05660324_1021</name>
</gene>
<dbReference type="RefSeq" id="WP_091059527.1">
    <property type="nucleotide sequence ID" value="NZ_FNCF01000002.1"/>
</dbReference>
<evidence type="ECO:0000313" key="3">
    <source>
        <dbReference type="Proteomes" id="UP000198863"/>
    </source>
</evidence>
<proteinExistence type="predicted"/>
<reference evidence="3" key="1">
    <citation type="submission" date="2016-10" db="EMBL/GenBank/DDBJ databases">
        <authorList>
            <person name="Varghese N."/>
            <person name="Submissions S."/>
        </authorList>
    </citation>
    <scope>NUCLEOTIDE SEQUENCE [LARGE SCALE GENOMIC DNA]</scope>
    <source>
        <strain evidence="3">DSM 44526</strain>
    </source>
</reference>
<dbReference type="InterPro" id="IPR036291">
    <property type="entry name" value="NAD(P)-bd_dom_sf"/>
</dbReference>
<dbReference type="PANTHER" id="PTHR44013">
    <property type="entry name" value="ZINC-TYPE ALCOHOL DEHYDROGENASE-LIKE PROTEIN C16A3.02C"/>
    <property type="match status" value="1"/>
</dbReference>
<organism evidence="2 3">
    <name type="scientific">Klenkia brasiliensis</name>
    <dbReference type="NCBI Taxonomy" id="333142"/>
    <lineage>
        <taxon>Bacteria</taxon>
        <taxon>Bacillati</taxon>
        <taxon>Actinomycetota</taxon>
        <taxon>Actinomycetes</taxon>
        <taxon>Geodermatophilales</taxon>
        <taxon>Geodermatophilaceae</taxon>
        <taxon>Klenkia</taxon>
    </lineage>
</organism>
<dbReference type="GO" id="GO:0016491">
    <property type="term" value="F:oxidoreductase activity"/>
    <property type="evidence" value="ECO:0007669"/>
    <property type="project" value="InterPro"/>
</dbReference>
<dbReference type="InterPro" id="IPR052733">
    <property type="entry name" value="Chloroplast_QOR"/>
</dbReference>
<dbReference type="SUPFAM" id="SSF50129">
    <property type="entry name" value="GroES-like"/>
    <property type="match status" value="1"/>
</dbReference>
<dbReference type="Pfam" id="PF08240">
    <property type="entry name" value="ADH_N"/>
    <property type="match status" value="1"/>
</dbReference>
<feature type="domain" description="Enoyl reductase (ER)" evidence="1">
    <location>
        <begin position="10"/>
        <end position="309"/>
    </location>
</feature>